<dbReference type="InterPro" id="IPR003680">
    <property type="entry name" value="Flavodoxin_fold"/>
</dbReference>
<feature type="domain" description="Flavodoxin-like fold" evidence="3">
    <location>
        <begin position="1"/>
        <end position="153"/>
    </location>
</feature>
<dbReference type="Proteomes" id="UP000011200">
    <property type="component" value="Chromosome"/>
</dbReference>
<evidence type="ECO:0000313" key="5">
    <source>
        <dbReference type="Proteomes" id="UP000011200"/>
    </source>
</evidence>
<accession>A0A2U9Q0P2</accession>
<evidence type="ECO:0000259" key="3">
    <source>
        <dbReference type="Pfam" id="PF02525"/>
    </source>
</evidence>
<dbReference type="EMBL" id="CP027541">
    <property type="protein sequence ID" value="AWT57622.1"/>
    <property type="molecule type" value="Genomic_DNA"/>
</dbReference>
<gene>
    <name evidence="4" type="ORF">D806_066900</name>
</gene>
<evidence type="ECO:0000256" key="1">
    <source>
        <dbReference type="ARBA" id="ARBA00006252"/>
    </source>
</evidence>
<dbReference type="Gene3D" id="3.40.50.360">
    <property type="match status" value="1"/>
</dbReference>
<dbReference type="InterPro" id="IPR029039">
    <property type="entry name" value="Flavoprotein-like_sf"/>
</dbReference>
<keyword evidence="2" id="KW-0560">Oxidoreductase</keyword>
<sequence>MNVFWITAHPEPRSLNGFLKREGQKALRSKGHRVVESDLYAMGWNPVVDAASYGHDPAERLHVSTAAKSAHAKGTVSADIRAEQEKLNAADTIVLQFPMWWFGMPALLKGWFDRVWHQGYAYGKRGPDGEWIGYGDGFLAGKRAMVVVTMGALRTCSASEESTVRSKTCSSRSTTECSFMLVPKFFHRC</sequence>
<dbReference type="GO" id="GO:0005829">
    <property type="term" value="C:cytosol"/>
    <property type="evidence" value="ECO:0007669"/>
    <property type="project" value="TreeGrafter"/>
</dbReference>
<dbReference type="InterPro" id="IPR051545">
    <property type="entry name" value="NAD(P)H_dehydrogenase_qn"/>
</dbReference>
<proteinExistence type="inferred from homology"/>
<dbReference type="Pfam" id="PF02525">
    <property type="entry name" value="Flavodoxin_2"/>
    <property type="match status" value="1"/>
</dbReference>
<organism evidence="4 5">
    <name type="scientific">Mycolicibacterium smegmatis (strain MKD8)</name>
    <name type="common">Mycobacterium smegmatis</name>
    <dbReference type="NCBI Taxonomy" id="1214915"/>
    <lineage>
        <taxon>Bacteria</taxon>
        <taxon>Bacillati</taxon>
        <taxon>Actinomycetota</taxon>
        <taxon>Actinomycetes</taxon>
        <taxon>Mycobacteriales</taxon>
        <taxon>Mycobacteriaceae</taxon>
        <taxon>Mycolicibacterium</taxon>
    </lineage>
</organism>
<reference evidence="5" key="2">
    <citation type="submission" date="2018-03" db="EMBL/GenBank/DDBJ databases">
        <authorList>
            <person name="Derbyshire K."/>
            <person name="Gray T.A."/>
            <person name="Champion M."/>
        </authorList>
    </citation>
    <scope>NUCLEOTIDE SEQUENCE [LARGE SCALE GENOMIC DNA]</scope>
    <source>
        <strain evidence="5">MKD8</strain>
    </source>
</reference>
<dbReference type="GO" id="GO:0003955">
    <property type="term" value="F:NAD(P)H dehydrogenase (quinone) activity"/>
    <property type="evidence" value="ECO:0007669"/>
    <property type="project" value="TreeGrafter"/>
</dbReference>
<comment type="similarity">
    <text evidence="1">Belongs to the NAD(P)H dehydrogenase (quinone) family.</text>
</comment>
<dbReference type="PANTHER" id="PTHR10204:SF34">
    <property type="entry name" value="NAD(P)H DEHYDROGENASE [QUINONE] 1 ISOFORM 1"/>
    <property type="match status" value="1"/>
</dbReference>
<dbReference type="PANTHER" id="PTHR10204">
    <property type="entry name" value="NAD P H OXIDOREDUCTASE-RELATED"/>
    <property type="match status" value="1"/>
</dbReference>
<protein>
    <submittedName>
        <fullName evidence="4">NAD(P)H dehydrogenase, quinone family protein</fullName>
    </submittedName>
</protein>
<reference evidence="4 5" key="1">
    <citation type="journal article" date="2013" name="Genome Announc.">
        <title>Draft genome sequence of MKD8, a conjugal recipient Mycobacterium smegmatis strain.</title>
        <authorList>
            <person name="Gray T.A."/>
            <person name="Palumbo M.J."/>
            <person name="Derbyshire K.M."/>
        </authorList>
    </citation>
    <scope>NUCLEOTIDE SEQUENCE [LARGE SCALE GENOMIC DNA]</scope>
    <source>
        <strain evidence="4 5">MKD8</strain>
    </source>
</reference>
<name>A0A2U9Q0P2_MYCSE</name>
<dbReference type="SUPFAM" id="SSF52218">
    <property type="entry name" value="Flavoproteins"/>
    <property type="match status" value="1"/>
</dbReference>
<dbReference type="RefSeq" id="WP_003898229.1">
    <property type="nucleotide sequence ID" value="NZ_CP027541.1"/>
</dbReference>
<dbReference type="AlphaFoldDB" id="A0A2U9Q0P2"/>
<evidence type="ECO:0000313" key="4">
    <source>
        <dbReference type="EMBL" id="AWT57622.1"/>
    </source>
</evidence>
<evidence type="ECO:0000256" key="2">
    <source>
        <dbReference type="ARBA" id="ARBA00023002"/>
    </source>
</evidence>